<evidence type="ECO:0000313" key="3">
    <source>
        <dbReference type="Proteomes" id="UP000092460"/>
    </source>
</evidence>
<dbReference type="VEuPathDB" id="VectorBase:GPPI027284"/>
<feature type="region of interest" description="Disordered" evidence="1">
    <location>
        <begin position="123"/>
        <end position="148"/>
    </location>
</feature>
<dbReference type="EnsemblMetazoa" id="GPPI027284-RA">
    <property type="protein sequence ID" value="GPPI027284-PA"/>
    <property type="gene ID" value="GPPI027284"/>
</dbReference>
<dbReference type="EMBL" id="JXJN01012853">
    <property type="status" value="NOT_ANNOTATED_CDS"/>
    <property type="molecule type" value="Genomic_DNA"/>
</dbReference>
<evidence type="ECO:0000256" key="1">
    <source>
        <dbReference type="SAM" id="MobiDB-lite"/>
    </source>
</evidence>
<organism evidence="2 3">
    <name type="scientific">Glossina palpalis gambiensis</name>
    <dbReference type="NCBI Taxonomy" id="67801"/>
    <lineage>
        <taxon>Eukaryota</taxon>
        <taxon>Metazoa</taxon>
        <taxon>Ecdysozoa</taxon>
        <taxon>Arthropoda</taxon>
        <taxon>Hexapoda</taxon>
        <taxon>Insecta</taxon>
        <taxon>Pterygota</taxon>
        <taxon>Neoptera</taxon>
        <taxon>Endopterygota</taxon>
        <taxon>Diptera</taxon>
        <taxon>Brachycera</taxon>
        <taxon>Muscomorpha</taxon>
        <taxon>Hippoboscoidea</taxon>
        <taxon>Glossinidae</taxon>
        <taxon>Glossina</taxon>
    </lineage>
</organism>
<dbReference type="Proteomes" id="UP000092460">
    <property type="component" value="Unassembled WGS sequence"/>
</dbReference>
<keyword evidence="3" id="KW-1185">Reference proteome</keyword>
<proteinExistence type="predicted"/>
<accession>A0A1B0BED1</accession>
<sequence>MSIYHEALQVIDVEFSIKIITEAIVRTHRNMTRSIHCSMYTNQCCNAVLALDWNSKDLKLTLLFLARSTRHIEHGFNFNLEANVFEGDLHVYVFTEQTITDELNDNTKLEILHYSYMAEDRTQCQDNEKETSSDQFLDYERQGNKKRD</sequence>
<reference evidence="3" key="1">
    <citation type="submission" date="2015-01" db="EMBL/GenBank/DDBJ databases">
        <authorList>
            <person name="Aksoy S."/>
            <person name="Warren W."/>
            <person name="Wilson R.K."/>
        </authorList>
    </citation>
    <scope>NUCLEOTIDE SEQUENCE [LARGE SCALE GENOMIC DNA]</scope>
    <source>
        <strain evidence="3">IAEA</strain>
    </source>
</reference>
<protein>
    <submittedName>
        <fullName evidence="2">Uncharacterized protein</fullName>
    </submittedName>
</protein>
<name>A0A1B0BED1_9MUSC</name>
<evidence type="ECO:0000313" key="2">
    <source>
        <dbReference type="EnsemblMetazoa" id="GPPI027284-PA"/>
    </source>
</evidence>
<dbReference type="AlphaFoldDB" id="A0A1B0BED1"/>
<reference evidence="2" key="2">
    <citation type="submission" date="2020-05" db="UniProtKB">
        <authorList>
            <consortium name="EnsemblMetazoa"/>
        </authorList>
    </citation>
    <scope>IDENTIFICATION</scope>
    <source>
        <strain evidence="2">IAEA</strain>
    </source>
</reference>